<proteinExistence type="predicted"/>
<dbReference type="EMBL" id="BART01019810">
    <property type="protein sequence ID" value="GAG96510.1"/>
    <property type="molecule type" value="Genomic_DNA"/>
</dbReference>
<protein>
    <submittedName>
        <fullName evidence="2">Uncharacterized protein</fullName>
    </submittedName>
</protein>
<dbReference type="AlphaFoldDB" id="X1BNF5"/>
<evidence type="ECO:0000313" key="2">
    <source>
        <dbReference type="EMBL" id="GAG96510.1"/>
    </source>
</evidence>
<organism evidence="2">
    <name type="scientific">marine sediment metagenome</name>
    <dbReference type="NCBI Taxonomy" id="412755"/>
    <lineage>
        <taxon>unclassified sequences</taxon>
        <taxon>metagenomes</taxon>
        <taxon>ecological metagenomes</taxon>
    </lineage>
</organism>
<keyword evidence="1" id="KW-1133">Transmembrane helix</keyword>
<accession>X1BNF5</accession>
<gene>
    <name evidence="2" type="ORF">S01H4_36966</name>
</gene>
<name>X1BNF5_9ZZZZ</name>
<keyword evidence="1" id="KW-0812">Transmembrane</keyword>
<comment type="caution">
    <text evidence="2">The sequence shown here is derived from an EMBL/GenBank/DDBJ whole genome shotgun (WGS) entry which is preliminary data.</text>
</comment>
<feature type="transmembrane region" description="Helical" evidence="1">
    <location>
        <begin position="71"/>
        <end position="91"/>
    </location>
</feature>
<keyword evidence="1" id="KW-0472">Membrane</keyword>
<reference evidence="2" key="1">
    <citation type="journal article" date="2014" name="Front. Microbiol.">
        <title>High frequency of phylogenetically diverse reductive dehalogenase-homologous genes in deep subseafloor sedimentary metagenomes.</title>
        <authorList>
            <person name="Kawai M."/>
            <person name="Futagami T."/>
            <person name="Toyoda A."/>
            <person name="Takaki Y."/>
            <person name="Nishi S."/>
            <person name="Hori S."/>
            <person name="Arai W."/>
            <person name="Tsubouchi T."/>
            <person name="Morono Y."/>
            <person name="Uchiyama I."/>
            <person name="Ito T."/>
            <person name="Fujiyama A."/>
            <person name="Inagaki F."/>
            <person name="Takami H."/>
        </authorList>
    </citation>
    <scope>NUCLEOTIDE SEQUENCE</scope>
    <source>
        <strain evidence="2">Expedition CK06-06</strain>
    </source>
</reference>
<evidence type="ECO:0000256" key="1">
    <source>
        <dbReference type="SAM" id="Phobius"/>
    </source>
</evidence>
<sequence>MKNKYKNIPKELRRHYRKMIWQSLKRAIWANFNFSKLYEKRHEIFALGRVEDNIDLPLDHLYWYCDNTETYGGLSTTAVIIIFIYLLKYIIVFI</sequence>